<name>C8W0I4_DESAS</name>
<accession>C8W0I4</accession>
<dbReference type="SMART" id="SM00530">
    <property type="entry name" value="HTH_XRE"/>
    <property type="match status" value="1"/>
</dbReference>
<dbReference type="eggNOG" id="COG1476">
    <property type="taxonomic scope" value="Bacteria"/>
</dbReference>
<dbReference type="GO" id="GO:0003677">
    <property type="term" value="F:DNA binding"/>
    <property type="evidence" value="ECO:0007669"/>
    <property type="project" value="InterPro"/>
</dbReference>
<dbReference type="Proteomes" id="UP000002217">
    <property type="component" value="Chromosome"/>
</dbReference>
<dbReference type="InterPro" id="IPR010982">
    <property type="entry name" value="Lambda_DNA-bd_dom_sf"/>
</dbReference>
<protein>
    <submittedName>
        <fullName evidence="2">Transcriptional regulator, XRE family</fullName>
    </submittedName>
</protein>
<evidence type="ECO:0000313" key="2">
    <source>
        <dbReference type="EMBL" id="ACV63239.1"/>
    </source>
</evidence>
<organism evidence="2 3">
    <name type="scientific">Desulfofarcimen acetoxidans (strain ATCC 49208 / DSM 771 / KCTC 5769 / VKM B-1644 / 5575)</name>
    <name type="common">Desulfotomaculum acetoxidans</name>
    <dbReference type="NCBI Taxonomy" id="485916"/>
    <lineage>
        <taxon>Bacteria</taxon>
        <taxon>Bacillati</taxon>
        <taxon>Bacillota</taxon>
        <taxon>Clostridia</taxon>
        <taxon>Eubacteriales</taxon>
        <taxon>Peptococcaceae</taxon>
        <taxon>Desulfofarcimen</taxon>
    </lineage>
</organism>
<gene>
    <name evidence="2" type="ordered locus">Dtox_2429</name>
</gene>
<dbReference type="Pfam" id="PF01381">
    <property type="entry name" value="HTH_3"/>
    <property type="match status" value="1"/>
</dbReference>
<sequence length="127" mass="14009">MSLKNIFAKRLSLLIKENKASKQAVANAINISRPAISQFASGENLPSAEKLVALADFFGVSIDYLVGRSDDPRIPNALSNTICDFFADDSAPEMPPEVRQIVNKVIKLPHEKIKILNDVLDTWVESD</sequence>
<reference evidence="2 3" key="1">
    <citation type="journal article" date="2009" name="Stand. Genomic Sci.">
        <title>Complete genome sequence of Desulfotomaculum acetoxidans type strain (5575).</title>
        <authorList>
            <person name="Spring S."/>
            <person name="Lapidus A."/>
            <person name="Schroder M."/>
            <person name="Gleim D."/>
            <person name="Sims D."/>
            <person name="Meincke L."/>
            <person name="Glavina Del Rio T."/>
            <person name="Tice H."/>
            <person name="Copeland A."/>
            <person name="Cheng J.F."/>
            <person name="Lucas S."/>
            <person name="Chen F."/>
            <person name="Nolan M."/>
            <person name="Bruce D."/>
            <person name="Goodwin L."/>
            <person name="Pitluck S."/>
            <person name="Ivanova N."/>
            <person name="Mavromatis K."/>
            <person name="Mikhailova N."/>
            <person name="Pati A."/>
            <person name="Chen A."/>
            <person name="Palaniappan K."/>
            <person name="Land M."/>
            <person name="Hauser L."/>
            <person name="Chang Y.J."/>
            <person name="Jeffries C.D."/>
            <person name="Chain P."/>
            <person name="Saunders E."/>
            <person name="Brettin T."/>
            <person name="Detter J.C."/>
            <person name="Goker M."/>
            <person name="Bristow J."/>
            <person name="Eisen J.A."/>
            <person name="Markowitz V."/>
            <person name="Hugenholtz P."/>
            <person name="Kyrpides N.C."/>
            <person name="Klenk H.P."/>
            <person name="Han C."/>
        </authorList>
    </citation>
    <scope>NUCLEOTIDE SEQUENCE [LARGE SCALE GENOMIC DNA]</scope>
    <source>
        <strain evidence="3">ATCC 49208 / DSM 771 / VKM B-1644</strain>
    </source>
</reference>
<keyword evidence="3" id="KW-1185">Reference proteome</keyword>
<feature type="domain" description="HTH cro/C1-type" evidence="1">
    <location>
        <begin position="11"/>
        <end position="65"/>
    </location>
</feature>
<dbReference type="PROSITE" id="PS50943">
    <property type="entry name" value="HTH_CROC1"/>
    <property type="match status" value="1"/>
</dbReference>
<dbReference type="OrthoDB" id="1766270at2"/>
<dbReference type="RefSeq" id="WP_015757940.1">
    <property type="nucleotide sequence ID" value="NC_013216.1"/>
</dbReference>
<dbReference type="EMBL" id="CP001720">
    <property type="protein sequence ID" value="ACV63239.1"/>
    <property type="molecule type" value="Genomic_DNA"/>
</dbReference>
<dbReference type="Gene3D" id="1.10.260.40">
    <property type="entry name" value="lambda repressor-like DNA-binding domains"/>
    <property type="match status" value="1"/>
</dbReference>
<dbReference type="AlphaFoldDB" id="C8W0I4"/>
<evidence type="ECO:0000313" key="3">
    <source>
        <dbReference type="Proteomes" id="UP000002217"/>
    </source>
</evidence>
<dbReference type="CDD" id="cd00093">
    <property type="entry name" value="HTH_XRE"/>
    <property type="match status" value="1"/>
</dbReference>
<dbReference type="InterPro" id="IPR001387">
    <property type="entry name" value="Cro/C1-type_HTH"/>
</dbReference>
<evidence type="ECO:0000259" key="1">
    <source>
        <dbReference type="PROSITE" id="PS50943"/>
    </source>
</evidence>
<dbReference type="KEGG" id="dae:Dtox_2429"/>
<dbReference type="HOGENOM" id="CLU_066192_4_2_9"/>
<dbReference type="SUPFAM" id="SSF47413">
    <property type="entry name" value="lambda repressor-like DNA-binding domains"/>
    <property type="match status" value="1"/>
</dbReference>
<proteinExistence type="predicted"/>
<dbReference type="STRING" id="485916.Dtox_2429"/>